<dbReference type="InterPro" id="IPR050796">
    <property type="entry name" value="SCF_F-box_component"/>
</dbReference>
<dbReference type="PROSITE" id="PS50181">
    <property type="entry name" value="FBOX"/>
    <property type="match status" value="1"/>
</dbReference>
<evidence type="ECO:0000259" key="1">
    <source>
        <dbReference type="PROSITE" id="PS50181"/>
    </source>
</evidence>
<dbReference type="EMBL" id="GL348715">
    <property type="protein sequence ID" value="EFH58597.1"/>
    <property type="molecule type" value="Genomic_DNA"/>
</dbReference>
<protein>
    <recommendedName>
        <fullName evidence="1">F-box domain-containing protein</fullName>
    </recommendedName>
</protein>
<name>D7L232_ARALL</name>
<accession>D7L232</accession>
<dbReference type="InterPro" id="IPR006527">
    <property type="entry name" value="F-box-assoc_dom_typ1"/>
</dbReference>
<dbReference type="NCBIfam" id="TIGR01640">
    <property type="entry name" value="F_box_assoc_1"/>
    <property type="match status" value="1"/>
</dbReference>
<evidence type="ECO:0000313" key="3">
    <source>
        <dbReference type="Proteomes" id="UP000008694"/>
    </source>
</evidence>
<gene>
    <name evidence="2" type="ORF">ARALYDRAFT_340580</name>
</gene>
<dbReference type="Pfam" id="PF07734">
    <property type="entry name" value="FBA_1"/>
    <property type="match status" value="1"/>
</dbReference>
<keyword evidence="3" id="KW-1185">Reference proteome</keyword>
<proteinExistence type="predicted"/>
<dbReference type="Gramene" id="fgenesh1_pg.C_scaffold_3000343">
    <property type="protein sequence ID" value="fgenesh1_pg.C_scaffold_3000343"/>
    <property type="gene ID" value="fgenesh1_pg.C_scaffold_3000343"/>
</dbReference>
<dbReference type="InterPro" id="IPR001810">
    <property type="entry name" value="F-box_dom"/>
</dbReference>
<dbReference type="PANTHER" id="PTHR31672">
    <property type="entry name" value="BNACNNG10540D PROTEIN"/>
    <property type="match status" value="1"/>
</dbReference>
<evidence type="ECO:0000313" key="2">
    <source>
        <dbReference type="EMBL" id="EFH58597.1"/>
    </source>
</evidence>
<dbReference type="HOGENOM" id="CLU_034692_1_1_1"/>
<feature type="domain" description="F-box" evidence="1">
    <location>
        <begin position="1"/>
        <end position="45"/>
    </location>
</feature>
<sequence length="289" mass="33404">MAILNLPRDLIEEIVSRVPLKYMRAVRLTCKTLNALSQSSSFMKLHIGKEAAAIKEGETRMIMLMDCNLYLISVFFKGVDIDPYTEHKDYFCGIPERQILCYEIYDFDSVLWTTLDVTPHWRIVPFGNRSVFLEGNTYYCASERNSEVDGHHGHKDHIICFDYTKERFGPLLPLPFSAGYDDYVTLSCVREEKLAALLTHNEVNLYEFDIWITTKIDAEKISWNKFLTVDSQPDIPNICGVSSLMRRRKSSWVYENLTAEIVGHMCAFMIQVQCKSNLLQETRSVPSIR</sequence>
<dbReference type="InterPro" id="IPR036047">
    <property type="entry name" value="F-box-like_dom_sf"/>
</dbReference>
<organism evidence="3">
    <name type="scientific">Arabidopsis lyrata subsp. lyrata</name>
    <name type="common">Lyre-leaved rock-cress</name>
    <dbReference type="NCBI Taxonomy" id="81972"/>
    <lineage>
        <taxon>Eukaryota</taxon>
        <taxon>Viridiplantae</taxon>
        <taxon>Streptophyta</taxon>
        <taxon>Embryophyta</taxon>
        <taxon>Tracheophyta</taxon>
        <taxon>Spermatophyta</taxon>
        <taxon>Magnoliopsida</taxon>
        <taxon>eudicotyledons</taxon>
        <taxon>Gunneridae</taxon>
        <taxon>Pentapetalae</taxon>
        <taxon>rosids</taxon>
        <taxon>malvids</taxon>
        <taxon>Brassicales</taxon>
        <taxon>Brassicaceae</taxon>
        <taxon>Camelineae</taxon>
        <taxon>Arabidopsis</taxon>
    </lineage>
</organism>
<dbReference type="Proteomes" id="UP000008694">
    <property type="component" value="Unassembled WGS sequence"/>
</dbReference>
<dbReference type="STRING" id="81972.D7L232"/>
<dbReference type="AlphaFoldDB" id="D7L232"/>
<dbReference type="InterPro" id="IPR017451">
    <property type="entry name" value="F-box-assoc_interact_dom"/>
</dbReference>
<dbReference type="Pfam" id="PF00646">
    <property type="entry name" value="F-box"/>
    <property type="match status" value="1"/>
</dbReference>
<dbReference type="SUPFAM" id="SSF81383">
    <property type="entry name" value="F-box domain"/>
    <property type="match status" value="1"/>
</dbReference>
<reference evidence="3" key="1">
    <citation type="journal article" date="2011" name="Nat. Genet.">
        <title>The Arabidopsis lyrata genome sequence and the basis of rapid genome size change.</title>
        <authorList>
            <person name="Hu T.T."/>
            <person name="Pattyn P."/>
            <person name="Bakker E.G."/>
            <person name="Cao J."/>
            <person name="Cheng J.-F."/>
            <person name="Clark R.M."/>
            <person name="Fahlgren N."/>
            <person name="Fawcett J.A."/>
            <person name="Grimwood J."/>
            <person name="Gundlach H."/>
            <person name="Haberer G."/>
            <person name="Hollister J.D."/>
            <person name="Ossowski S."/>
            <person name="Ottilar R.P."/>
            <person name="Salamov A.A."/>
            <person name="Schneeberger K."/>
            <person name="Spannagl M."/>
            <person name="Wang X."/>
            <person name="Yang L."/>
            <person name="Nasrallah M.E."/>
            <person name="Bergelson J."/>
            <person name="Carrington J.C."/>
            <person name="Gaut B.S."/>
            <person name="Schmutz J."/>
            <person name="Mayer K.F.X."/>
            <person name="Van de Peer Y."/>
            <person name="Grigoriev I.V."/>
            <person name="Nordborg M."/>
            <person name="Weigel D."/>
            <person name="Guo Y.-L."/>
        </authorList>
    </citation>
    <scope>NUCLEOTIDE SEQUENCE [LARGE SCALE GENOMIC DNA]</scope>
    <source>
        <strain evidence="3">cv. MN47</strain>
    </source>
</reference>
<dbReference type="SMART" id="SM00256">
    <property type="entry name" value="FBOX"/>
    <property type="match status" value="1"/>
</dbReference>